<feature type="transmembrane region" description="Helical" evidence="8">
    <location>
        <begin position="407"/>
        <end position="423"/>
    </location>
</feature>
<keyword evidence="7 8" id="KW-0472">Membrane</keyword>
<organism evidence="9 10">
    <name type="scientific">Desulfuromonas versatilis</name>
    <dbReference type="NCBI Taxonomy" id="2802975"/>
    <lineage>
        <taxon>Bacteria</taxon>
        <taxon>Pseudomonadati</taxon>
        <taxon>Thermodesulfobacteriota</taxon>
        <taxon>Desulfuromonadia</taxon>
        <taxon>Desulfuromonadales</taxon>
        <taxon>Desulfuromonadaceae</taxon>
        <taxon>Desulfuromonas</taxon>
    </lineage>
</organism>
<gene>
    <name evidence="9" type="ORF">DESUT3_18010</name>
</gene>
<name>A0ABM8HRY2_9BACT</name>
<dbReference type="PANTHER" id="PTHR11629:SF63">
    <property type="entry name" value="V-TYPE PROTON ATPASE SUBUNIT A"/>
    <property type="match status" value="1"/>
</dbReference>
<protein>
    <submittedName>
        <fullName evidence="9">V-type ATP synthase subunit I</fullName>
    </submittedName>
</protein>
<dbReference type="Proteomes" id="UP001319827">
    <property type="component" value="Chromosome"/>
</dbReference>
<feature type="transmembrane region" description="Helical" evidence="8">
    <location>
        <begin position="362"/>
        <end position="395"/>
    </location>
</feature>
<reference evidence="9 10" key="1">
    <citation type="journal article" date="2016" name="C (Basel)">
        <title>Selective Growth of and Electricity Production by Marine Exoelectrogenic Bacteria in Self-Aggregated Hydrogel of Microbially Reduced Graphene Oxide.</title>
        <authorList>
            <person name="Yoshida N."/>
            <person name="Goto Y."/>
            <person name="Miyata Y."/>
        </authorList>
    </citation>
    <scope>NUCLEOTIDE SEQUENCE [LARGE SCALE GENOMIC DNA]</scope>
    <source>
        <strain evidence="9 10">NIT-T3</strain>
    </source>
</reference>
<accession>A0ABM8HRY2</accession>
<evidence type="ECO:0000256" key="1">
    <source>
        <dbReference type="ARBA" id="ARBA00004141"/>
    </source>
</evidence>
<keyword evidence="6" id="KW-0406">Ion transport</keyword>
<dbReference type="Gene3D" id="3.30.70.2750">
    <property type="match status" value="1"/>
</dbReference>
<evidence type="ECO:0000256" key="2">
    <source>
        <dbReference type="ARBA" id="ARBA00009904"/>
    </source>
</evidence>
<evidence type="ECO:0000313" key="9">
    <source>
        <dbReference type="EMBL" id="BCR04732.1"/>
    </source>
</evidence>
<proteinExistence type="inferred from homology"/>
<feature type="transmembrane region" description="Helical" evidence="8">
    <location>
        <begin position="570"/>
        <end position="595"/>
    </location>
</feature>
<dbReference type="PANTHER" id="PTHR11629">
    <property type="entry name" value="VACUOLAR PROTON ATPASES"/>
    <property type="match status" value="1"/>
</dbReference>
<keyword evidence="5 8" id="KW-1133">Transmembrane helix</keyword>
<dbReference type="Pfam" id="PF01496">
    <property type="entry name" value="V_ATPase_I"/>
    <property type="match status" value="1"/>
</dbReference>
<dbReference type="EMBL" id="AP024355">
    <property type="protein sequence ID" value="BCR04732.1"/>
    <property type="molecule type" value="Genomic_DNA"/>
</dbReference>
<feature type="transmembrane region" description="Helical" evidence="8">
    <location>
        <begin position="486"/>
        <end position="508"/>
    </location>
</feature>
<evidence type="ECO:0000256" key="8">
    <source>
        <dbReference type="SAM" id="Phobius"/>
    </source>
</evidence>
<keyword evidence="3" id="KW-0813">Transport</keyword>
<feature type="transmembrane region" description="Helical" evidence="8">
    <location>
        <begin position="547"/>
        <end position="564"/>
    </location>
</feature>
<evidence type="ECO:0000256" key="6">
    <source>
        <dbReference type="ARBA" id="ARBA00023065"/>
    </source>
</evidence>
<comment type="similarity">
    <text evidence="2">Belongs to the V-ATPase 116 kDa subunit family.</text>
</comment>
<evidence type="ECO:0000256" key="7">
    <source>
        <dbReference type="ARBA" id="ARBA00023136"/>
    </source>
</evidence>
<comment type="subcellular location">
    <subcellularLocation>
        <location evidence="1">Membrane</location>
        <topology evidence="1">Multi-pass membrane protein</topology>
    </subcellularLocation>
</comment>
<keyword evidence="10" id="KW-1185">Reference proteome</keyword>
<dbReference type="InterPro" id="IPR002490">
    <property type="entry name" value="V-ATPase_116kDa_su"/>
</dbReference>
<evidence type="ECO:0000256" key="5">
    <source>
        <dbReference type="ARBA" id="ARBA00022989"/>
    </source>
</evidence>
<dbReference type="Gene3D" id="3.30.70.2170">
    <property type="match status" value="1"/>
</dbReference>
<evidence type="ECO:0000313" key="10">
    <source>
        <dbReference type="Proteomes" id="UP001319827"/>
    </source>
</evidence>
<sequence length="634" mass="70386">MIVRMSKIEIVGPKEILYEVLTTLRALGVLQIEAQVRESLQARGEGLLKTLQIDKQALSERLFLEELQEKIESILSCLPQIPVRESYLNPEAAMEATAELVDRHTAACEETGRAKTAAAKELAELERFRTFLQAIGPLVGQVRADSDLEFIGLEVKDPGAVEQLTILAHRLTRGNYEIQTTSMPEGGLVALLTTSRELAKPLKKALQGERIPEFALPAYLEEVPFNEKAEVVESRRRELLAEQKRLEETLLGFARRWLPLYRSVLDWLRGRLALVRQSASIYQTELCFIVFGWMPTDQVVPTRRHLADTFADQVVVEEKEILEQELEQVPVALKNPPWIAPFELFARLLPLPRYSSYDPTPFLAIFFPLFFGMILGDLGYGALLGLIAAALVFGFRQRPLVGNAGKILGICAAYTCVFGWLYGECFGEFGHHVLGMEPICFDRRTALEPMLYFALSVGVCHVLLGLLLGVISAVRQKKTREAMIKLLSTVAVFCLVLLLATFILPVPVLLRRPLLVTLGIAVPLLLILGGILAPLELLKHVGNIISYARIMAVGLTSVLLAHVANELAGLAGNILVGMLVAVLLHAFNIVLGVFAPTIHSLRLHYVEFFSKFLEHGGRKFEPLEKNHGGGSWKA</sequence>
<dbReference type="Gene3D" id="1.20.1460.20">
    <property type="match status" value="1"/>
</dbReference>
<evidence type="ECO:0000256" key="4">
    <source>
        <dbReference type="ARBA" id="ARBA00022692"/>
    </source>
</evidence>
<feature type="transmembrane region" description="Helical" evidence="8">
    <location>
        <begin position="451"/>
        <end position="474"/>
    </location>
</feature>
<keyword evidence="4 8" id="KW-0812">Transmembrane</keyword>
<reference evidence="9 10" key="2">
    <citation type="journal article" date="2021" name="Int. J. Syst. Evol. Microbiol.">
        <title>Isolation and Polyphasic Characterization of Desulfuromonas versatilis sp. Nov., an Electrogenic Bacteria Capable of Versatile Metabolism Isolated from a Graphene Oxide-Reducing Enrichment Culture.</title>
        <authorList>
            <person name="Xie L."/>
            <person name="Yoshida N."/>
            <person name="Ishii S."/>
            <person name="Meng L."/>
        </authorList>
    </citation>
    <scope>NUCLEOTIDE SEQUENCE [LARGE SCALE GENOMIC DNA]</scope>
    <source>
        <strain evidence="9 10">NIT-T3</strain>
    </source>
</reference>
<evidence type="ECO:0000256" key="3">
    <source>
        <dbReference type="ARBA" id="ARBA00022448"/>
    </source>
</evidence>
<feature type="transmembrane region" description="Helical" evidence="8">
    <location>
        <begin position="514"/>
        <end position="535"/>
    </location>
</feature>